<keyword evidence="3" id="KW-0271">Exosome</keyword>
<dbReference type="SUPFAM" id="SSF50249">
    <property type="entry name" value="Nucleic acid-binding proteins"/>
    <property type="match status" value="1"/>
</dbReference>
<sequence length="298" mass="33295">MVRFLRWLQGFAPGLVFFFFVFAIESIELHLSIRLFKLFLSHKINRNITTGAKSVNGYFRLGEISHSMTAGDPMLKYMLTKSSLPLPSCSSENSLKACGPGERLVEAGDGVHPGAGTYEMHKYIYASVAGFMHVITSKNDEGKEIKRVEVRKATDAKEHVVPFLGAIVTAKILHIGQRFAKVSIFAVENSILGHEFTATLRREDIRSDDKHKIEMHLCFQPSDIILARVIGFGDNQSSFILSTAEDQLGVISSISQHGERMVPVSFTEMKSVSSEEHREPRKVAQIPQLNVKEEETKS</sequence>
<evidence type="ECO:0000313" key="7">
    <source>
        <dbReference type="Proteomes" id="UP000095287"/>
    </source>
</evidence>
<dbReference type="PANTHER" id="PTHR12686:SF8">
    <property type="entry name" value="EXOSOME COMPLEX COMPONENT CSL4"/>
    <property type="match status" value="1"/>
</dbReference>
<evidence type="ECO:0000259" key="6">
    <source>
        <dbReference type="Pfam" id="PF14382"/>
    </source>
</evidence>
<dbReference type="SUPFAM" id="SSF110324">
    <property type="entry name" value="Ribosomal L27 protein-like"/>
    <property type="match status" value="1"/>
</dbReference>
<evidence type="ECO:0000256" key="3">
    <source>
        <dbReference type="ARBA" id="ARBA00022835"/>
    </source>
</evidence>
<dbReference type="GO" id="GO:0005730">
    <property type="term" value="C:nucleolus"/>
    <property type="evidence" value="ECO:0007669"/>
    <property type="project" value="UniProtKB-SubCell"/>
</dbReference>
<comment type="subcellular location">
    <subcellularLocation>
        <location evidence="1">Nucleus</location>
        <location evidence="1">Nucleolus</location>
    </subcellularLocation>
</comment>
<dbReference type="PANTHER" id="PTHR12686">
    <property type="entry name" value="3'-5' EXORIBONUCLEASE CSL4-RELATED"/>
    <property type="match status" value="1"/>
</dbReference>
<dbReference type="InterPro" id="IPR039771">
    <property type="entry name" value="Csl4"/>
</dbReference>
<dbReference type="GO" id="GO:0000176">
    <property type="term" value="C:nuclear exosome (RNase complex)"/>
    <property type="evidence" value="ECO:0007669"/>
    <property type="project" value="TreeGrafter"/>
</dbReference>
<evidence type="ECO:0000256" key="4">
    <source>
        <dbReference type="SAM" id="MobiDB-lite"/>
    </source>
</evidence>
<feature type="domain" description="Exosome complex component N-terminal" evidence="6">
    <location>
        <begin position="100"/>
        <end position="134"/>
    </location>
</feature>
<dbReference type="AlphaFoldDB" id="A0A1I8A942"/>
<dbReference type="Proteomes" id="UP000095287">
    <property type="component" value="Unplaced"/>
</dbReference>
<feature type="region of interest" description="Disordered" evidence="4">
    <location>
        <begin position="271"/>
        <end position="298"/>
    </location>
</feature>
<dbReference type="GO" id="GO:0003723">
    <property type="term" value="F:RNA binding"/>
    <property type="evidence" value="ECO:0007669"/>
    <property type="project" value="InterPro"/>
</dbReference>
<dbReference type="WBParaSite" id="L893_g3521.t1">
    <property type="protein sequence ID" value="L893_g3521.t1"/>
    <property type="gene ID" value="L893_g3521"/>
</dbReference>
<dbReference type="GO" id="GO:0006396">
    <property type="term" value="P:RNA processing"/>
    <property type="evidence" value="ECO:0007669"/>
    <property type="project" value="InterPro"/>
</dbReference>
<dbReference type="InterPro" id="IPR019495">
    <property type="entry name" value="EXOSC1_C"/>
</dbReference>
<dbReference type="Gene3D" id="2.40.50.100">
    <property type="match status" value="1"/>
</dbReference>
<keyword evidence="7" id="KW-1185">Reference proteome</keyword>
<evidence type="ECO:0000256" key="1">
    <source>
        <dbReference type="ARBA" id="ARBA00004604"/>
    </source>
</evidence>
<dbReference type="Pfam" id="PF14382">
    <property type="entry name" value="ECR1_N"/>
    <property type="match status" value="1"/>
</dbReference>
<feature type="compositionally biased region" description="Basic and acidic residues" evidence="4">
    <location>
        <begin position="273"/>
        <end position="282"/>
    </location>
</feature>
<protein>
    <submittedName>
        <fullName evidence="8">ECR1_N domain-containing protein</fullName>
    </submittedName>
</protein>
<feature type="domain" description="Exosome complex component CSL4 C-terminal" evidence="5">
    <location>
        <begin position="191"/>
        <end position="230"/>
    </location>
</feature>
<dbReference type="Pfam" id="PF10447">
    <property type="entry name" value="EXOSC1"/>
    <property type="match status" value="1"/>
</dbReference>
<evidence type="ECO:0000259" key="5">
    <source>
        <dbReference type="Pfam" id="PF10447"/>
    </source>
</evidence>
<keyword evidence="2" id="KW-0963">Cytoplasm</keyword>
<reference evidence="8" key="1">
    <citation type="submission" date="2016-11" db="UniProtKB">
        <authorList>
            <consortium name="WormBaseParasite"/>
        </authorList>
    </citation>
    <scope>IDENTIFICATION</scope>
</reference>
<dbReference type="GO" id="GO:0005737">
    <property type="term" value="C:cytoplasm"/>
    <property type="evidence" value="ECO:0007669"/>
    <property type="project" value="TreeGrafter"/>
</dbReference>
<name>A0A1I8A942_9BILA</name>
<dbReference type="InterPro" id="IPR012340">
    <property type="entry name" value="NA-bd_OB-fold"/>
</dbReference>
<proteinExistence type="predicted"/>
<accession>A0A1I8A942</accession>
<evidence type="ECO:0000256" key="2">
    <source>
        <dbReference type="ARBA" id="ARBA00022490"/>
    </source>
</evidence>
<dbReference type="InterPro" id="IPR025721">
    <property type="entry name" value="Exosome_cplx_N_dom"/>
</dbReference>
<organism evidence="7 8">
    <name type="scientific">Steinernema glaseri</name>
    <dbReference type="NCBI Taxonomy" id="37863"/>
    <lineage>
        <taxon>Eukaryota</taxon>
        <taxon>Metazoa</taxon>
        <taxon>Ecdysozoa</taxon>
        <taxon>Nematoda</taxon>
        <taxon>Chromadorea</taxon>
        <taxon>Rhabditida</taxon>
        <taxon>Tylenchina</taxon>
        <taxon>Panagrolaimomorpha</taxon>
        <taxon>Strongyloidoidea</taxon>
        <taxon>Steinernematidae</taxon>
        <taxon>Steinernema</taxon>
    </lineage>
</organism>
<dbReference type="Gene3D" id="2.40.50.140">
    <property type="entry name" value="Nucleic acid-binding proteins"/>
    <property type="match status" value="1"/>
</dbReference>
<evidence type="ECO:0000313" key="8">
    <source>
        <dbReference type="WBParaSite" id="L893_g3521.t1"/>
    </source>
</evidence>